<dbReference type="InterPro" id="IPR005814">
    <property type="entry name" value="Aminotrans_3"/>
</dbReference>
<dbReference type="Gene3D" id="3.90.1150.10">
    <property type="entry name" value="Aspartate Aminotransferase, domain 1"/>
    <property type="match status" value="1"/>
</dbReference>
<dbReference type="OrthoDB" id="9801834at2"/>
<keyword evidence="6" id="KW-1185">Reference proteome</keyword>
<comment type="caution">
    <text evidence="5">The sequence shown here is derived from an EMBL/GenBank/DDBJ whole genome shotgun (WGS) entry which is preliminary data.</text>
</comment>
<sequence>MVNAFDPAGAAALDDSRRDMVERRARLLGPGYKLFYDEPVHFVRAQGVHLYDADGKEYLDVYNNVPSVGHCHPRVVEAVSRQLGVLNTHTRYLHDSILQYSEQLLATLPAEIGHVMYTCTGSEASDLAMRITRHVTGGTGFIVTANAYHGHTIAVSQASPSMGEHVPLGVHTRVVPAPDAYRTEGDLGAVFAGQVEAAIADLRRHGIRFAGFIADSLFSSDGILPGPAGFLKPVAEVVRKHGGLYIADEVQPGFARTGDAMWGFQRHGVTPDLVTMGKPMGNGIPIGGVAARPELLEDFGRNTRYFNTFGGSPVCIAAAQAVLDVIRDEKLQENSRIVGRAMLDGIQAMAEKHAAIGDVRGAGLFVGVDFVKDRATREPDAALGLRVVNRLREKRVLISASGKEGNVLKIRPPLPFSLADNDRFLGLLAETLAELA</sequence>
<evidence type="ECO:0000256" key="3">
    <source>
        <dbReference type="ARBA" id="ARBA00022898"/>
    </source>
</evidence>
<dbReference type="Pfam" id="PF00202">
    <property type="entry name" value="Aminotran_3"/>
    <property type="match status" value="1"/>
</dbReference>
<dbReference type="InterPro" id="IPR015424">
    <property type="entry name" value="PyrdxlP-dep_Trfase"/>
</dbReference>
<evidence type="ECO:0000256" key="2">
    <source>
        <dbReference type="ARBA" id="ARBA00008954"/>
    </source>
</evidence>
<evidence type="ECO:0000256" key="4">
    <source>
        <dbReference type="RuleBase" id="RU003560"/>
    </source>
</evidence>
<reference evidence="5 6" key="1">
    <citation type="submission" date="2016-10" db="EMBL/GenBank/DDBJ databases">
        <title>Draft Genome sequence of Roseomonas sp. strain M3.</title>
        <authorList>
            <person name="Subhash Y."/>
            <person name="Lee S."/>
        </authorList>
    </citation>
    <scope>NUCLEOTIDE SEQUENCE [LARGE SCALE GENOMIC DNA]</scope>
    <source>
        <strain evidence="5 6">M3</strain>
    </source>
</reference>
<dbReference type="InterPro" id="IPR049704">
    <property type="entry name" value="Aminotrans_3_PPA_site"/>
</dbReference>
<name>A0A1V2H836_9PROT</name>
<gene>
    <name evidence="5" type="ORF">BKE38_05575</name>
</gene>
<dbReference type="Gene3D" id="3.40.640.10">
    <property type="entry name" value="Type I PLP-dependent aspartate aminotransferase-like (Major domain)"/>
    <property type="match status" value="1"/>
</dbReference>
<evidence type="ECO:0000313" key="6">
    <source>
        <dbReference type="Proteomes" id="UP000188879"/>
    </source>
</evidence>
<protein>
    <submittedName>
        <fullName evidence="5">Aspartate aminotransferase family protein</fullName>
    </submittedName>
</protein>
<dbReference type="CDD" id="cd00610">
    <property type="entry name" value="OAT_like"/>
    <property type="match status" value="1"/>
</dbReference>
<dbReference type="GO" id="GO:0030170">
    <property type="term" value="F:pyridoxal phosphate binding"/>
    <property type="evidence" value="ECO:0007669"/>
    <property type="project" value="InterPro"/>
</dbReference>
<dbReference type="PROSITE" id="PS00600">
    <property type="entry name" value="AA_TRANSFER_CLASS_3"/>
    <property type="match status" value="1"/>
</dbReference>
<dbReference type="GO" id="GO:0008483">
    <property type="term" value="F:transaminase activity"/>
    <property type="evidence" value="ECO:0007669"/>
    <property type="project" value="UniProtKB-KW"/>
</dbReference>
<dbReference type="PANTHER" id="PTHR45688:SF13">
    <property type="entry name" value="ALANINE--GLYOXYLATE AMINOTRANSFERASE 2-LIKE"/>
    <property type="match status" value="1"/>
</dbReference>
<organism evidence="5 6">
    <name type="scientific">Teichococcus deserti</name>
    <dbReference type="NCBI Taxonomy" id="1817963"/>
    <lineage>
        <taxon>Bacteria</taxon>
        <taxon>Pseudomonadati</taxon>
        <taxon>Pseudomonadota</taxon>
        <taxon>Alphaproteobacteria</taxon>
        <taxon>Acetobacterales</taxon>
        <taxon>Roseomonadaceae</taxon>
        <taxon>Roseomonas</taxon>
    </lineage>
</organism>
<keyword evidence="5" id="KW-0032">Aminotransferase</keyword>
<dbReference type="SUPFAM" id="SSF53383">
    <property type="entry name" value="PLP-dependent transferases"/>
    <property type="match status" value="1"/>
</dbReference>
<dbReference type="PIRSF" id="PIRSF000521">
    <property type="entry name" value="Transaminase_4ab_Lys_Orn"/>
    <property type="match status" value="1"/>
</dbReference>
<proteinExistence type="inferred from homology"/>
<evidence type="ECO:0000313" key="5">
    <source>
        <dbReference type="EMBL" id="ONG56651.1"/>
    </source>
</evidence>
<keyword evidence="3 4" id="KW-0663">Pyridoxal phosphate</keyword>
<evidence type="ECO:0000256" key="1">
    <source>
        <dbReference type="ARBA" id="ARBA00001933"/>
    </source>
</evidence>
<keyword evidence="5" id="KW-0808">Transferase</keyword>
<dbReference type="InterPro" id="IPR015421">
    <property type="entry name" value="PyrdxlP-dep_Trfase_major"/>
</dbReference>
<dbReference type="Proteomes" id="UP000188879">
    <property type="component" value="Unassembled WGS sequence"/>
</dbReference>
<dbReference type="PANTHER" id="PTHR45688">
    <property type="match status" value="1"/>
</dbReference>
<accession>A0A1V2H836</accession>
<dbReference type="EMBL" id="MLCO01000038">
    <property type="protein sequence ID" value="ONG56651.1"/>
    <property type="molecule type" value="Genomic_DNA"/>
</dbReference>
<dbReference type="AlphaFoldDB" id="A0A1V2H836"/>
<comment type="similarity">
    <text evidence="2 4">Belongs to the class-III pyridoxal-phosphate-dependent aminotransferase family.</text>
</comment>
<dbReference type="InterPro" id="IPR015422">
    <property type="entry name" value="PyrdxlP-dep_Trfase_small"/>
</dbReference>
<comment type="cofactor">
    <cofactor evidence="1">
        <name>pyridoxal 5'-phosphate</name>
        <dbReference type="ChEBI" id="CHEBI:597326"/>
    </cofactor>
</comment>